<evidence type="ECO:0008006" key="3">
    <source>
        <dbReference type="Google" id="ProtNLM"/>
    </source>
</evidence>
<reference evidence="1 2" key="1">
    <citation type="journal article" date="2018" name="Nat. Biotechnol.">
        <title>A standardized bacterial taxonomy based on genome phylogeny substantially revises the tree of life.</title>
        <authorList>
            <person name="Parks D.H."/>
            <person name="Chuvochina M."/>
            <person name="Waite D.W."/>
            <person name="Rinke C."/>
            <person name="Skarshewski A."/>
            <person name="Chaumeil P.A."/>
            <person name="Hugenholtz P."/>
        </authorList>
    </citation>
    <scope>NUCLEOTIDE SEQUENCE [LARGE SCALE GENOMIC DNA]</scope>
    <source>
        <strain evidence="1">UBA9169</strain>
    </source>
</reference>
<dbReference type="EMBL" id="DMVW01000124">
    <property type="protein sequence ID" value="HAR52749.1"/>
    <property type="molecule type" value="Genomic_DNA"/>
</dbReference>
<dbReference type="AlphaFoldDB" id="A0A348WDY7"/>
<dbReference type="SUPFAM" id="SSF52833">
    <property type="entry name" value="Thioredoxin-like"/>
    <property type="match status" value="1"/>
</dbReference>
<protein>
    <recommendedName>
        <fullName evidence="3">DUF1223 domain-containing protein</fullName>
    </recommendedName>
</protein>
<dbReference type="InterPro" id="IPR036249">
    <property type="entry name" value="Thioredoxin-like_sf"/>
</dbReference>
<dbReference type="Pfam" id="PF06764">
    <property type="entry name" value="DUF1223"/>
    <property type="match status" value="1"/>
</dbReference>
<accession>A0A348WDY7</accession>
<dbReference type="InterPro" id="IPR010634">
    <property type="entry name" value="DUF1223"/>
</dbReference>
<sequence length="65" mass="6720">MARGWRSIACGLALALPLVLPLVLGLGAGSVAQAQGRAVVVELFTSQGCSSCPPADEYLHELAKR</sequence>
<feature type="non-terminal residue" evidence="1">
    <location>
        <position position="65"/>
    </location>
</feature>
<evidence type="ECO:0000313" key="1">
    <source>
        <dbReference type="EMBL" id="HAR52749.1"/>
    </source>
</evidence>
<organism evidence="1 2">
    <name type="scientific">Roseovarius nubinhibens</name>
    <dbReference type="NCBI Taxonomy" id="314263"/>
    <lineage>
        <taxon>Bacteria</taxon>
        <taxon>Pseudomonadati</taxon>
        <taxon>Pseudomonadota</taxon>
        <taxon>Alphaproteobacteria</taxon>
        <taxon>Rhodobacterales</taxon>
        <taxon>Roseobacteraceae</taxon>
        <taxon>Roseovarius</taxon>
    </lineage>
</organism>
<gene>
    <name evidence="1" type="ORF">DCS45_12870</name>
</gene>
<name>A0A348WDY7_9RHOB</name>
<comment type="caution">
    <text evidence="1">The sequence shown here is derived from an EMBL/GenBank/DDBJ whole genome shotgun (WGS) entry which is preliminary data.</text>
</comment>
<evidence type="ECO:0000313" key="2">
    <source>
        <dbReference type="Proteomes" id="UP000264719"/>
    </source>
</evidence>
<dbReference type="Proteomes" id="UP000264719">
    <property type="component" value="Unassembled WGS sequence"/>
</dbReference>
<proteinExistence type="predicted"/>